<sequence>MSVQSTVLTAAVQPTGEGERAADRDLDRAADRDPDRAATNLNNRDVPLKSMGRPTGEAADARRKKKSSRSVTGKEPAPTGERVKAAYAGEPSSHLLYWICSDREQLRNLGAAD</sequence>
<dbReference type="EMBL" id="JACEIK010000996">
    <property type="protein sequence ID" value="MCD7464821.1"/>
    <property type="molecule type" value="Genomic_DNA"/>
</dbReference>
<feature type="compositionally biased region" description="Basic and acidic residues" evidence="1">
    <location>
        <begin position="17"/>
        <end position="36"/>
    </location>
</feature>
<protein>
    <submittedName>
        <fullName evidence="2">Uncharacterized protein</fullName>
    </submittedName>
</protein>
<accession>A0ABS8T1F6</accession>
<comment type="caution">
    <text evidence="2">The sequence shown here is derived from an EMBL/GenBank/DDBJ whole genome shotgun (WGS) entry which is preliminary data.</text>
</comment>
<name>A0ABS8T1F6_DATST</name>
<gene>
    <name evidence="2" type="ORF">HAX54_053460</name>
</gene>
<dbReference type="Proteomes" id="UP000823775">
    <property type="component" value="Unassembled WGS sequence"/>
</dbReference>
<reference evidence="2 3" key="1">
    <citation type="journal article" date="2021" name="BMC Genomics">
        <title>Datura genome reveals duplications of psychoactive alkaloid biosynthetic genes and high mutation rate following tissue culture.</title>
        <authorList>
            <person name="Rajewski A."/>
            <person name="Carter-House D."/>
            <person name="Stajich J."/>
            <person name="Litt A."/>
        </authorList>
    </citation>
    <scope>NUCLEOTIDE SEQUENCE [LARGE SCALE GENOMIC DNA]</scope>
    <source>
        <strain evidence="2">AR-01</strain>
    </source>
</reference>
<evidence type="ECO:0000256" key="1">
    <source>
        <dbReference type="SAM" id="MobiDB-lite"/>
    </source>
</evidence>
<evidence type="ECO:0000313" key="3">
    <source>
        <dbReference type="Proteomes" id="UP000823775"/>
    </source>
</evidence>
<organism evidence="2 3">
    <name type="scientific">Datura stramonium</name>
    <name type="common">Jimsonweed</name>
    <name type="synonym">Common thornapple</name>
    <dbReference type="NCBI Taxonomy" id="4076"/>
    <lineage>
        <taxon>Eukaryota</taxon>
        <taxon>Viridiplantae</taxon>
        <taxon>Streptophyta</taxon>
        <taxon>Embryophyta</taxon>
        <taxon>Tracheophyta</taxon>
        <taxon>Spermatophyta</taxon>
        <taxon>Magnoliopsida</taxon>
        <taxon>eudicotyledons</taxon>
        <taxon>Gunneridae</taxon>
        <taxon>Pentapetalae</taxon>
        <taxon>asterids</taxon>
        <taxon>lamiids</taxon>
        <taxon>Solanales</taxon>
        <taxon>Solanaceae</taxon>
        <taxon>Solanoideae</taxon>
        <taxon>Datureae</taxon>
        <taxon>Datura</taxon>
    </lineage>
</organism>
<evidence type="ECO:0000313" key="2">
    <source>
        <dbReference type="EMBL" id="MCD7464821.1"/>
    </source>
</evidence>
<proteinExistence type="predicted"/>
<keyword evidence="3" id="KW-1185">Reference proteome</keyword>
<feature type="region of interest" description="Disordered" evidence="1">
    <location>
        <begin position="1"/>
        <end position="85"/>
    </location>
</feature>